<dbReference type="SMART" id="SM00304">
    <property type="entry name" value="HAMP"/>
    <property type="match status" value="2"/>
</dbReference>
<keyword evidence="4" id="KW-0175">Coiled coil</keyword>
<evidence type="ECO:0000313" key="8">
    <source>
        <dbReference type="EMBL" id="TIC78606.1"/>
    </source>
</evidence>
<dbReference type="CDD" id="cd06225">
    <property type="entry name" value="HAMP"/>
    <property type="match status" value="1"/>
</dbReference>
<feature type="coiled-coil region" evidence="4">
    <location>
        <begin position="79"/>
        <end position="106"/>
    </location>
</feature>
<dbReference type="InterPro" id="IPR004089">
    <property type="entry name" value="MCPsignal_dom"/>
</dbReference>
<keyword evidence="5" id="KW-1133">Transmembrane helix</keyword>
<keyword evidence="9" id="KW-1185">Reference proteome</keyword>
<reference evidence="8 9" key="1">
    <citation type="submission" date="2019-04" db="EMBL/GenBank/DDBJ databases">
        <title>Crenobacter sp. nov.</title>
        <authorList>
            <person name="Shi S."/>
        </authorList>
    </citation>
    <scope>NUCLEOTIDE SEQUENCE [LARGE SCALE GENOMIC DNA]</scope>
    <source>
        <strain evidence="8 9">GY 70310</strain>
    </source>
</reference>
<dbReference type="PRINTS" id="PR00260">
    <property type="entry name" value="CHEMTRNSDUCR"/>
</dbReference>
<comment type="similarity">
    <text evidence="2">Belongs to the methyl-accepting chemotaxis (MCP) protein family.</text>
</comment>
<accession>A0A4T0UJS1</accession>
<keyword evidence="5" id="KW-0472">Membrane</keyword>
<evidence type="ECO:0000256" key="5">
    <source>
        <dbReference type="SAM" id="Phobius"/>
    </source>
</evidence>
<sequence>MRSLKLSHRLYGSFALVVALLLGAGFSTYGALNIVRTQLLDIRELNQPNLVLASQMQVNQLEQRITLRTLLTAQPGASFREIEDKVKRLQDIYDGLEQQLAAQLKHPKAQPKERELAASLAQLHVRSDKLVGEFIAELRAGDAAALQVAVEALASVNVEWQRQLQELAKFEVQSTNEDTGRGVEQIDTALLVLAGSCALAVLLSIIVGALLVRSIMRPLDEAVATADALAEGDLARQIVINRDDELGHMLAALRDSVGKLAATLRSVQGATSGAVGMVEELAGAASQVQVASNRQSEAASASASAVEQLTVSIATVAEAADDLRQKARQNLSLSRQGLSEMDSLERDMGSMQQVIEQLSSSAQDFIENTQAITKMTQEVRDIADQTNLLALNAAIEAARAGEQGRGFAVVADEVRKLAEKSSTSAAEIDRFNAKLGEKSASLAGIVQQGVDTLEASRACSTRVAELFHESDRVLQQANSDVEHIASSVDEQRTASSEVARNMEQVAQMSEETAAAMLQISANATNIAQSAQGLNKEVSVFRLG</sequence>
<evidence type="ECO:0000259" key="6">
    <source>
        <dbReference type="PROSITE" id="PS50111"/>
    </source>
</evidence>
<dbReference type="Pfam" id="PF00015">
    <property type="entry name" value="MCPsignal"/>
    <property type="match status" value="1"/>
</dbReference>
<comment type="caution">
    <text evidence="8">The sequence shown here is derived from an EMBL/GenBank/DDBJ whole genome shotgun (WGS) entry which is preliminary data.</text>
</comment>
<feature type="transmembrane region" description="Helical" evidence="5">
    <location>
        <begin position="189"/>
        <end position="212"/>
    </location>
</feature>
<evidence type="ECO:0000256" key="1">
    <source>
        <dbReference type="ARBA" id="ARBA00023224"/>
    </source>
</evidence>
<dbReference type="PROSITE" id="PS50885">
    <property type="entry name" value="HAMP"/>
    <property type="match status" value="1"/>
</dbReference>
<protein>
    <submittedName>
        <fullName evidence="8">Methyl-accepting chemotaxis protein</fullName>
    </submittedName>
</protein>
<dbReference type="OrthoDB" id="8558481at2"/>
<dbReference type="PROSITE" id="PS50111">
    <property type="entry name" value="CHEMOTAXIS_TRANSDUC_2"/>
    <property type="match status" value="1"/>
</dbReference>
<dbReference type="InterPro" id="IPR003660">
    <property type="entry name" value="HAMP_dom"/>
</dbReference>
<dbReference type="Gene3D" id="1.10.287.950">
    <property type="entry name" value="Methyl-accepting chemotaxis protein"/>
    <property type="match status" value="1"/>
</dbReference>
<evidence type="ECO:0000256" key="4">
    <source>
        <dbReference type="SAM" id="Coils"/>
    </source>
</evidence>
<gene>
    <name evidence="8" type="ORF">E5K04_15535</name>
</gene>
<feature type="domain" description="Methyl-accepting transducer" evidence="6">
    <location>
        <begin position="270"/>
        <end position="520"/>
    </location>
</feature>
<dbReference type="GO" id="GO:0006935">
    <property type="term" value="P:chemotaxis"/>
    <property type="evidence" value="ECO:0007669"/>
    <property type="project" value="InterPro"/>
</dbReference>
<dbReference type="Proteomes" id="UP000308891">
    <property type="component" value="Unassembled WGS sequence"/>
</dbReference>
<name>A0A4T0UJS1_9NEIS</name>
<dbReference type="EMBL" id="STGJ01000024">
    <property type="protein sequence ID" value="TIC78606.1"/>
    <property type="molecule type" value="Genomic_DNA"/>
</dbReference>
<dbReference type="PANTHER" id="PTHR32089:SF112">
    <property type="entry name" value="LYSOZYME-LIKE PROTEIN-RELATED"/>
    <property type="match status" value="1"/>
</dbReference>
<keyword evidence="5" id="KW-0812">Transmembrane</keyword>
<proteinExistence type="inferred from homology"/>
<dbReference type="SMART" id="SM00283">
    <property type="entry name" value="MA"/>
    <property type="match status" value="1"/>
</dbReference>
<dbReference type="Gene3D" id="6.10.340.10">
    <property type="match status" value="1"/>
</dbReference>
<evidence type="ECO:0000259" key="7">
    <source>
        <dbReference type="PROSITE" id="PS50885"/>
    </source>
</evidence>
<dbReference type="AlphaFoldDB" id="A0A4T0UJS1"/>
<dbReference type="GO" id="GO:0004888">
    <property type="term" value="F:transmembrane signaling receptor activity"/>
    <property type="evidence" value="ECO:0007669"/>
    <property type="project" value="InterPro"/>
</dbReference>
<dbReference type="PANTHER" id="PTHR32089">
    <property type="entry name" value="METHYL-ACCEPTING CHEMOTAXIS PROTEIN MCPB"/>
    <property type="match status" value="1"/>
</dbReference>
<organism evidence="8 9">
    <name type="scientific">Crenobacter intestini</name>
    <dbReference type="NCBI Taxonomy" id="2563443"/>
    <lineage>
        <taxon>Bacteria</taxon>
        <taxon>Pseudomonadati</taxon>
        <taxon>Pseudomonadota</taxon>
        <taxon>Betaproteobacteria</taxon>
        <taxon>Neisseriales</taxon>
        <taxon>Neisseriaceae</taxon>
        <taxon>Crenobacter</taxon>
    </lineage>
</organism>
<dbReference type="GO" id="GO:0016020">
    <property type="term" value="C:membrane"/>
    <property type="evidence" value="ECO:0007669"/>
    <property type="project" value="InterPro"/>
</dbReference>
<evidence type="ECO:0000313" key="9">
    <source>
        <dbReference type="Proteomes" id="UP000308891"/>
    </source>
</evidence>
<dbReference type="Pfam" id="PF00672">
    <property type="entry name" value="HAMP"/>
    <property type="match status" value="1"/>
</dbReference>
<feature type="domain" description="HAMP" evidence="7">
    <location>
        <begin position="213"/>
        <end position="265"/>
    </location>
</feature>
<keyword evidence="1 3" id="KW-0807">Transducer</keyword>
<evidence type="ECO:0000256" key="3">
    <source>
        <dbReference type="PROSITE-ProRule" id="PRU00284"/>
    </source>
</evidence>
<dbReference type="GO" id="GO:0007165">
    <property type="term" value="P:signal transduction"/>
    <property type="evidence" value="ECO:0007669"/>
    <property type="project" value="UniProtKB-KW"/>
</dbReference>
<dbReference type="InterPro" id="IPR004090">
    <property type="entry name" value="Chemotax_Me-accpt_rcpt"/>
</dbReference>
<evidence type="ECO:0000256" key="2">
    <source>
        <dbReference type="ARBA" id="ARBA00029447"/>
    </source>
</evidence>
<dbReference type="SUPFAM" id="SSF58104">
    <property type="entry name" value="Methyl-accepting chemotaxis protein (MCP) signaling domain"/>
    <property type="match status" value="1"/>
</dbReference>